<dbReference type="AlphaFoldDB" id="A0A382WP11"/>
<dbReference type="PROSITE" id="PS00065">
    <property type="entry name" value="D_2_HYDROXYACID_DH_1"/>
    <property type="match status" value="1"/>
</dbReference>
<protein>
    <recommendedName>
        <fullName evidence="3">D-isomer specific 2-hydroxyacid dehydrogenase NAD-binding domain-containing protein</fullName>
    </recommendedName>
</protein>
<dbReference type="InterPro" id="IPR029752">
    <property type="entry name" value="D-isomer_DH_CS1"/>
</dbReference>
<evidence type="ECO:0000256" key="1">
    <source>
        <dbReference type="ARBA" id="ARBA00023002"/>
    </source>
</evidence>
<evidence type="ECO:0000259" key="3">
    <source>
        <dbReference type="Pfam" id="PF02826"/>
    </source>
</evidence>
<dbReference type="GO" id="GO:0030267">
    <property type="term" value="F:glyoxylate reductase (NADPH) activity"/>
    <property type="evidence" value="ECO:0007669"/>
    <property type="project" value="TreeGrafter"/>
</dbReference>
<dbReference type="GO" id="GO:0051287">
    <property type="term" value="F:NAD binding"/>
    <property type="evidence" value="ECO:0007669"/>
    <property type="project" value="InterPro"/>
</dbReference>
<evidence type="ECO:0000313" key="4">
    <source>
        <dbReference type="EMBL" id="SVD60304.1"/>
    </source>
</evidence>
<dbReference type="PANTHER" id="PTHR10996">
    <property type="entry name" value="2-HYDROXYACID DEHYDROGENASE-RELATED"/>
    <property type="match status" value="1"/>
</dbReference>
<keyword evidence="2" id="KW-0520">NAD</keyword>
<dbReference type="EMBL" id="UINC01161235">
    <property type="protein sequence ID" value="SVD60304.1"/>
    <property type="molecule type" value="Genomic_DNA"/>
</dbReference>
<name>A0A382WP11_9ZZZZ</name>
<dbReference type="GO" id="GO:0005829">
    <property type="term" value="C:cytosol"/>
    <property type="evidence" value="ECO:0007669"/>
    <property type="project" value="TreeGrafter"/>
</dbReference>
<keyword evidence="1" id="KW-0560">Oxidoreductase</keyword>
<feature type="domain" description="D-isomer specific 2-hydroxyacid dehydrogenase NAD-binding" evidence="3">
    <location>
        <begin position="116"/>
        <end position="211"/>
    </location>
</feature>
<dbReference type="SUPFAM" id="SSF51735">
    <property type="entry name" value="NAD(P)-binding Rossmann-fold domains"/>
    <property type="match status" value="1"/>
</dbReference>
<dbReference type="PANTHER" id="PTHR10996:SF178">
    <property type="entry name" value="2-HYDROXYACID DEHYDROGENASE YGL185C-RELATED"/>
    <property type="match status" value="1"/>
</dbReference>
<dbReference type="InterPro" id="IPR036291">
    <property type="entry name" value="NAD(P)-bd_dom_sf"/>
</dbReference>
<organism evidence="4">
    <name type="scientific">marine metagenome</name>
    <dbReference type="NCBI Taxonomy" id="408172"/>
    <lineage>
        <taxon>unclassified sequences</taxon>
        <taxon>metagenomes</taxon>
        <taxon>ecological metagenomes</taxon>
    </lineage>
</organism>
<dbReference type="SUPFAM" id="SSF52283">
    <property type="entry name" value="Formate/glycerate dehydrogenase catalytic domain-like"/>
    <property type="match status" value="1"/>
</dbReference>
<accession>A0A382WP11</accession>
<proteinExistence type="predicted"/>
<dbReference type="Pfam" id="PF02826">
    <property type="entry name" value="2-Hacid_dh_C"/>
    <property type="match status" value="1"/>
</dbReference>
<dbReference type="InterPro" id="IPR006140">
    <property type="entry name" value="D-isomer_DH_NAD-bd"/>
</dbReference>
<feature type="non-terminal residue" evidence="4">
    <location>
        <position position="211"/>
    </location>
</feature>
<dbReference type="InterPro" id="IPR050223">
    <property type="entry name" value="D-isomer_2-hydroxyacid_DH"/>
</dbReference>
<sequence>MSNIVVILASKGATSEIGFNESKAAADDIGGIDLRFVDVDQSFDEIVEQCQGAVMILPKARPSFFTKLIEKVGTVKLVQTSSAGTDWIDKATLAELGVDVANNGGANAVAVAEHTIGLMFSTNRKLDRQIESVKDGTWSAGIGGERDEFHTLVGKRIGIVGLGRIGSRVAKRLNGWECELVYHDVVEHDAEYVAATGAKKVEFDELVATSD</sequence>
<dbReference type="Gene3D" id="3.40.50.720">
    <property type="entry name" value="NAD(P)-binding Rossmann-like Domain"/>
    <property type="match status" value="2"/>
</dbReference>
<gene>
    <name evidence="4" type="ORF">METZ01_LOCUS413158</name>
</gene>
<evidence type="ECO:0000256" key="2">
    <source>
        <dbReference type="ARBA" id="ARBA00023027"/>
    </source>
</evidence>
<dbReference type="GO" id="GO:0016618">
    <property type="term" value="F:hydroxypyruvate reductase [NAD(P)H] activity"/>
    <property type="evidence" value="ECO:0007669"/>
    <property type="project" value="TreeGrafter"/>
</dbReference>
<reference evidence="4" key="1">
    <citation type="submission" date="2018-05" db="EMBL/GenBank/DDBJ databases">
        <authorList>
            <person name="Lanie J.A."/>
            <person name="Ng W.-L."/>
            <person name="Kazmierczak K.M."/>
            <person name="Andrzejewski T.M."/>
            <person name="Davidsen T.M."/>
            <person name="Wayne K.J."/>
            <person name="Tettelin H."/>
            <person name="Glass J.I."/>
            <person name="Rusch D."/>
            <person name="Podicherti R."/>
            <person name="Tsui H.-C.T."/>
            <person name="Winkler M.E."/>
        </authorList>
    </citation>
    <scope>NUCLEOTIDE SEQUENCE</scope>
</reference>